<proteinExistence type="inferred from homology"/>
<dbReference type="GO" id="GO:0006623">
    <property type="term" value="P:protein targeting to vacuole"/>
    <property type="evidence" value="ECO:0007669"/>
    <property type="project" value="TreeGrafter"/>
</dbReference>
<comment type="caution">
    <text evidence="6">The sequence shown here is derived from an EMBL/GenBank/DDBJ whole genome shotgun (WGS) entry which is preliminary data.</text>
</comment>
<organism evidence="6 7">
    <name type="scientific">Carex littledalei</name>
    <dbReference type="NCBI Taxonomy" id="544730"/>
    <lineage>
        <taxon>Eukaryota</taxon>
        <taxon>Viridiplantae</taxon>
        <taxon>Streptophyta</taxon>
        <taxon>Embryophyta</taxon>
        <taxon>Tracheophyta</taxon>
        <taxon>Spermatophyta</taxon>
        <taxon>Magnoliopsida</taxon>
        <taxon>Liliopsida</taxon>
        <taxon>Poales</taxon>
        <taxon>Cyperaceae</taxon>
        <taxon>Cyperoideae</taxon>
        <taxon>Cariceae</taxon>
        <taxon>Carex</taxon>
        <taxon>Carex subgen. Euthyceras</taxon>
    </lineage>
</organism>
<dbReference type="PANTHER" id="PTHR16166">
    <property type="entry name" value="VACUOLAR PROTEIN SORTING-ASSOCIATED PROTEIN VPS13"/>
    <property type="match status" value="1"/>
</dbReference>
<evidence type="ECO:0000259" key="4">
    <source>
        <dbReference type="Pfam" id="PF12624"/>
    </source>
</evidence>
<dbReference type="GO" id="GO:0045053">
    <property type="term" value="P:protein retention in Golgi apparatus"/>
    <property type="evidence" value="ECO:0007669"/>
    <property type="project" value="TreeGrafter"/>
</dbReference>
<dbReference type="Pfam" id="PF25036">
    <property type="entry name" value="VPS13_VAB"/>
    <property type="match status" value="2"/>
</dbReference>
<evidence type="ECO:0000256" key="3">
    <source>
        <dbReference type="ARBA" id="ARBA00023055"/>
    </source>
</evidence>
<dbReference type="GO" id="GO:0006869">
    <property type="term" value="P:lipid transport"/>
    <property type="evidence" value="ECO:0007669"/>
    <property type="project" value="UniProtKB-KW"/>
</dbReference>
<dbReference type="EMBL" id="SWLB01000021">
    <property type="protein sequence ID" value="KAF3325093.1"/>
    <property type="molecule type" value="Genomic_DNA"/>
</dbReference>
<dbReference type="OrthoDB" id="428159at2759"/>
<dbReference type="Proteomes" id="UP000623129">
    <property type="component" value="Unassembled WGS sequence"/>
</dbReference>
<keyword evidence="3" id="KW-0445">Lipid transport</keyword>
<keyword evidence="7" id="KW-1185">Reference proteome</keyword>
<dbReference type="Pfam" id="PF12624">
    <property type="entry name" value="VPS13_N"/>
    <property type="match status" value="2"/>
</dbReference>
<feature type="domain" description="Chorein N-terminal" evidence="4">
    <location>
        <begin position="1"/>
        <end position="165"/>
    </location>
</feature>
<evidence type="ECO:0000313" key="6">
    <source>
        <dbReference type="EMBL" id="KAF3325093.1"/>
    </source>
</evidence>
<gene>
    <name evidence="6" type="ORF">FCM35_KLT11250</name>
</gene>
<dbReference type="InterPro" id="IPR009543">
    <property type="entry name" value="VPS13_VAB"/>
</dbReference>
<sequence>MFEGVVSQVLAGFLGRYVKGIQKDQLKIGIWNEEVLLENVELILEAFDYLQLPFALKNGQAGKLSIKIPWKKLGWDPIIIVLENVFISACQREDTEWSFDSVDKREIAGKMAKLNAIELAKFSSRVTDNQTGQSFLSYMSAKILGNIQVSIRNVHVVYVDAHKNEANKPGKLDSAPQYDIDVELNGLVLSTSEIQIQKMLSLSDHLTICALREKYGRYRPSQSSLLNKEKGWQLLWWHYARDSVLYEVHKNLRKTSWSTLGQRLNNKHRYVNLYKRKLELLQKEQLLSTDILQELEEMDKECDIDDILNYRACAEKQLQEGLSRSRSLSILSDAQMSEEKPQTEEQSSSGGRRWLNWLSLGMLGAGGTADTSTFAGVVSDEIIKDITEGMEFHVDSSSTDGSLVKEKIYTSSIKLTISETIASISLSSTGRKIAEAQLSGFGLECKVWDNSASIFISLESCKITNPCNGNLLLVLGESSLAGDNFENQGALNVQIDLADLNHHAKPMIQVVVHAVEAVYDLEFFLGLKYLQDVLGSIQLQHNRVMSSLNRFENFSARVFSKVEYLSLNRNKLCWDISIHNFVFRAPLQHEALVFEMEALHVKMIDKTTQWHEDILHGCDFMDIYDHFEVDLMSCEVKILAPNADAAISIMDKSNGSVLLSRCLLSDEPKVKQMEADWKMPSLHLHFSKKIYRAINEAQQSVAKLERLDAKNSGSKKASYMNVFALVKLGKVRLDLCLDYDLQRSTMVSYIIEDTVVRYAITEFPEVWVTSQAFEVEATDFKDKPTLNLLQSSNVTAESTPEESFSSIVGCLQLNYQFHTDTLNLCLNNMEFHLYPEICGLLSLFFRTLNPISHCSPRTEINGPSGGDHSYLNEVDGPYCGDDSYFGFSNYGNDGIFANQFPFLVPSELRNYYGEERIPLSKGATKILVSLNRIKLHFHDWSCVLGIGTIPEASVSFSYIRNSSDFLMSVRGMKVVSSLANTSITGLFLGPAEPTNPNIASVRIRKVASDKSVRPMEVRFAFQNTCCTLSSEYLALVVGYFDLPEWDPPLPNEKISNVKKIWYQFELVDSFVFLPVEKCEKMCMRVGIPRLFGKVIKRGTSAEAGAGLPPQCLINECLVPDKSDIVDIFGRSVSISFCMLAEQTKFMKFEEYMPNLGFPLLDTLNADMFVRMPWNTGPIPGYTSVPDFLMMHVWSCSLVALDVNFLPALGTLADVIDEFSIVRKESRKYKNDALLYLQNKKSGVVSVEVQRDSILSLKLCLAALTVNLSKSDKLDSSKYTSVANAHFGLNLSLVLVNQIPVYIGADISTVVLNSSLNCRTLMSFTSERSDSLHFRVSYSVRAEGANEILVAAPFLDIWLYLIDWNTIIKHLDLYTRKNDNTSSLTDGQESPVSPDFESQSVSESDDIVDLSVNCENFSARFHLPILRREGDEYKHVTFAFHGKNIEAYKGERFVRLKIELEMLKVLLKILQDGKEDISIPFMQLNSMKIAIDSNKRSAELVNWLVEIKAEMMDMGLSYQVFGFLSNIQFELPEEEMSRSNCNLLLKVHLRKGSILLSDGRWSYHGPIMKTFLKNVTALVKQKDSMTEASTSADLLINYNNIDKVMWEPFLEPWSFGLNFERKIEGGVTRTRATTDVQVKSLKELNINITEPLIEALFRINSMIEDSKNPNCGGGAQSNPSVLGLTGSNDIGFRRYAPYIISNETGLPLRFKVFRGPPNADEVKHFSAIDESNVPPGYCVPIYIEEIVEEFFFQHREARSSEQLIEKKLNSVPHHMISVQFEGTSGPSMPVSMDFVGVTSFEVDFSSGQRPASASSLTVPVVLEVSMQHYSKMIRLYSTVVLFNDTSIPLELRFDIPFGVSSTVLGPIQPGQEIPLPLHLSEAGRIRWHPVCDGYLWSEAHLLSSLLSHENKLGFMRSFVCYPSHPSNDPFRCCISVNDYDLPYSQRKSIDTGRGKIAYEISSVKKHFMRQVRLTTPLVVKNYLPIRLSLTIDCCGSAHSVALSEVDTASIFLVDSSNDLAINFHIDGYNPVMSKFPRAESFSTVARRRSLKYSLKETISFFSNSSNGPLNVILERSMDAYCGARQLCLHVPFLIYNSTDLTLALTENNHEGSSRSLVLPSICIQDGSDRLKEKCGLLILSSGSDVDVPSSSSSTVGTSSIDEENFEREVKAHMYIPPEQTPTSELLVKLSACAPVAKSDLNSVWSSPFLLVPSSGSTNVSVPKPGGAGAFLISATSVPVSGELVGRTRAIAFHPRFVICNACSKDLFFKQKGTRSFSRLNVGKHTYLHSSDTTREFLVSIRFDGPGWQWSGSFLPDRLGDTHIKMQNYVSVISTMVRVEVQHADFANHHSKSVQSNGNSATLLILLSDDKTGFMPYRIDNFSMEKLRVHQHRCESIETIVHPYTSCQYAWDEPFYPHRLIVEVPGERVLGAYNLDDEHESMHVNLPASLDKPDRTFCISIYAEGAMKVLSVVDSSCHTIKDMKETGFIGFKERENMDQKQDDHLSFTEVVTLELPFVGISLISSSPQELLFACAKDTKLVSMQSFDRQKVSFKMSSLQIDNQLSETQYPIMLSFDRAFRRGPLSFLRKERRLRLQNERTDADSKSDFFYLAATRWRATDASLVSFQHINIAVAPLCIELEERLVLSLLDFSRAVSSRLHARNLENNSDLHLLEAYRELRTNSFLRRPSRDLYNVESGNHNGLLPSVVPIGAPFHQIYLLARRQRKIYVELFELAPIELSLSFTSSPWLSRSEVGSDIDAVPSNSANTIQVSFFLKQVLV</sequence>
<feature type="domain" description="Vacuolar protein sorting-associated protein 13 VPS13 adaptor binding" evidence="5">
    <location>
        <begin position="2139"/>
        <end position="2413"/>
    </location>
</feature>
<evidence type="ECO:0000256" key="1">
    <source>
        <dbReference type="ARBA" id="ARBA00006545"/>
    </source>
</evidence>
<reference evidence="6" key="1">
    <citation type="submission" date="2020-01" db="EMBL/GenBank/DDBJ databases">
        <title>Genome sequence of Kobresia littledalei, the first chromosome-level genome in the family Cyperaceae.</title>
        <authorList>
            <person name="Qu G."/>
        </authorList>
    </citation>
    <scope>NUCLEOTIDE SEQUENCE</scope>
    <source>
        <strain evidence="6">C.B.Clarke</strain>
        <tissue evidence="6">Leaf</tissue>
    </source>
</reference>
<name>A0A833VJ90_9POAL</name>
<accession>A0A833VJ90</accession>
<protein>
    <submittedName>
        <fullName evidence="6">Putative vacuolar protein sorting-associated protein 13A</fullName>
    </submittedName>
</protein>
<evidence type="ECO:0000313" key="7">
    <source>
        <dbReference type="Proteomes" id="UP000623129"/>
    </source>
</evidence>
<dbReference type="InterPro" id="IPR026847">
    <property type="entry name" value="VPS13"/>
</dbReference>
<keyword evidence="2" id="KW-0813">Transport</keyword>
<comment type="similarity">
    <text evidence="1">Belongs to the VPS13 family.</text>
</comment>
<dbReference type="InterPro" id="IPR026854">
    <property type="entry name" value="VPS13_N"/>
</dbReference>
<dbReference type="PANTHER" id="PTHR16166:SF143">
    <property type="entry name" value="PROTEIN SORTING-ASSOCIATED PROTEIN, PUTATIVE (DUF1162)-RELATED"/>
    <property type="match status" value="1"/>
</dbReference>
<feature type="domain" description="Chorein N-terminal" evidence="4">
    <location>
        <begin position="173"/>
        <end position="470"/>
    </location>
</feature>
<evidence type="ECO:0000259" key="5">
    <source>
        <dbReference type="Pfam" id="PF25036"/>
    </source>
</evidence>
<evidence type="ECO:0000256" key="2">
    <source>
        <dbReference type="ARBA" id="ARBA00022448"/>
    </source>
</evidence>
<feature type="domain" description="Vacuolar protein sorting-associated protein 13 VPS13 adaptor binding" evidence="5">
    <location>
        <begin position="1773"/>
        <end position="2113"/>
    </location>
</feature>